<sequence>MPPKGASPLPPLRAPKPPMKRSTSNDRASAATEGAVGSSDRLSKDGRSLTDDSKGKTSIGRRDSHMSSISSTTSDRRPVEPEPPLPQDLFEVYKSDLFLLDDAVPLPVYPPYRLRWNNVATRRKPKVADKGEEGRRSYYSDSDDDDENERSNVSNFPVSVKPYFYERPWLKERVREVTSQVTPYANRPTHSQIEQGVAPTVNTPPQAHVEYLILESLLYCITDACFVAHWLRWECPSDMAELMDSLDEDELAPDAFMLYFPNVLKLLEGIVGQMLQCKANEKRKLAEEEGGVAEVTQQEIIEDILFNEPELLPTFRNELFQEWKAGELNRLAKQIQLCWNIVENYINHNSGPDVQAPNPTSSPAPAAAPSTFLRSTPSHLRLSHLPVLYQLADLLTIILHQPIATQRPRWYSSRVFDAAAPPRLGPGTGQDGSAAPTKPAVLLPMGALPLDYELRDALRRFVFLTGEARKWMAVGRPKEERARERRRDRRMKWKEARNRREREQGRAGTPVMGIDVDGWTGLDEGDTWMAGVGLDEGNVDVDGGSNDEEDEEAEDEDPAKEGPKLLTLWYDILLSFQTQVALMDLVHAYMSIRESNSAGLNGSDDAHVNEHDVAGSLTNGLRGSGEGILRRIVAEAFAGPDPDDLEMLDRATDRRVKAHYKYQCAERKKEILSEFGYDVTNSAGQPGPSRSGSVHAHAHPASTSASGTSLSLPLGPIVRLRDRHPYVEFRKGIVAYATNLWDELGGRALKEDQTKNNRLVSESFLLECSYDAINRKPTPWYKFGPHSFTLDVSPAIRRDHQKSMFGDLGWGARGDVDGDVAVGGGPRRRLVPFERNGVKSEPGESEDGRAAEGGKKAKKRMLVESSDEEERRRVEKRVAGSSGGGQKKVGERAL</sequence>
<organism evidence="2 3">
    <name type="scientific">Gonapodya prolifera (strain JEL478)</name>
    <name type="common">Monoblepharis prolifera</name>
    <dbReference type="NCBI Taxonomy" id="1344416"/>
    <lineage>
        <taxon>Eukaryota</taxon>
        <taxon>Fungi</taxon>
        <taxon>Fungi incertae sedis</taxon>
        <taxon>Chytridiomycota</taxon>
        <taxon>Chytridiomycota incertae sedis</taxon>
        <taxon>Monoblepharidomycetes</taxon>
        <taxon>Monoblepharidales</taxon>
        <taxon>Gonapodyaceae</taxon>
        <taxon>Gonapodya</taxon>
    </lineage>
</organism>
<dbReference type="EMBL" id="KQ965859">
    <property type="protein sequence ID" value="KXS09531.1"/>
    <property type="molecule type" value="Genomic_DNA"/>
</dbReference>
<feature type="compositionally biased region" description="Basic and acidic residues" evidence="1">
    <location>
        <begin position="869"/>
        <end position="878"/>
    </location>
</feature>
<accession>A0A138ZYI5</accession>
<feature type="compositionally biased region" description="Pro residues" evidence="1">
    <location>
        <begin position="1"/>
        <end position="17"/>
    </location>
</feature>
<evidence type="ECO:0000313" key="2">
    <source>
        <dbReference type="EMBL" id="KXS09531.1"/>
    </source>
</evidence>
<dbReference type="AlphaFoldDB" id="A0A138ZYI5"/>
<feature type="compositionally biased region" description="Low complexity" evidence="1">
    <location>
        <begin position="693"/>
        <end position="710"/>
    </location>
</feature>
<feature type="compositionally biased region" description="Basic and acidic residues" evidence="1">
    <location>
        <begin position="126"/>
        <end position="138"/>
    </location>
</feature>
<feature type="region of interest" description="Disordered" evidence="1">
    <location>
        <begin position="478"/>
        <end position="516"/>
    </location>
</feature>
<reference evidence="2 3" key="1">
    <citation type="journal article" date="2015" name="Genome Biol. Evol.">
        <title>Phylogenomic analyses indicate that early fungi evolved digesting cell walls of algal ancestors of land plants.</title>
        <authorList>
            <person name="Chang Y."/>
            <person name="Wang S."/>
            <person name="Sekimoto S."/>
            <person name="Aerts A.L."/>
            <person name="Choi C."/>
            <person name="Clum A."/>
            <person name="LaButti K.M."/>
            <person name="Lindquist E.A."/>
            <person name="Yee Ngan C."/>
            <person name="Ohm R.A."/>
            <person name="Salamov A.A."/>
            <person name="Grigoriev I.V."/>
            <person name="Spatafora J.W."/>
            <person name="Berbee M.L."/>
        </authorList>
    </citation>
    <scope>NUCLEOTIDE SEQUENCE [LARGE SCALE GENOMIC DNA]</scope>
    <source>
        <strain evidence="2 3">JEL478</strain>
    </source>
</reference>
<feature type="compositionally biased region" description="Basic and acidic residues" evidence="1">
    <location>
        <begin position="41"/>
        <end position="65"/>
    </location>
</feature>
<feature type="compositionally biased region" description="Basic and acidic residues" evidence="1">
    <location>
        <begin position="493"/>
        <end position="505"/>
    </location>
</feature>
<feature type="region of interest" description="Disordered" evidence="1">
    <location>
        <begin position="123"/>
        <end position="154"/>
    </location>
</feature>
<proteinExistence type="predicted"/>
<name>A0A138ZYI5_GONPJ</name>
<feature type="compositionally biased region" description="Basic and acidic residues" evidence="1">
    <location>
        <begin position="836"/>
        <end position="855"/>
    </location>
</feature>
<keyword evidence="3" id="KW-1185">Reference proteome</keyword>
<feature type="region of interest" description="Disordered" evidence="1">
    <location>
        <begin position="682"/>
        <end position="710"/>
    </location>
</feature>
<dbReference type="Proteomes" id="UP000070544">
    <property type="component" value="Unassembled WGS sequence"/>
</dbReference>
<feature type="region of interest" description="Disordered" evidence="1">
    <location>
        <begin position="821"/>
        <end position="894"/>
    </location>
</feature>
<protein>
    <submittedName>
        <fullName evidence="2">Uncharacterized protein</fullName>
    </submittedName>
</protein>
<evidence type="ECO:0000256" key="1">
    <source>
        <dbReference type="SAM" id="MobiDB-lite"/>
    </source>
</evidence>
<gene>
    <name evidence="2" type="ORF">M427DRAFT_63908</name>
</gene>
<feature type="region of interest" description="Disordered" evidence="1">
    <location>
        <begin position="535"/>
        <end position="560"/>
    </location>
</feature>
<evidence type="ECO:0000313" key="3">
    <source>
        <dbReference type="Proteomes" id="UP000070544"/>
    </source>
</evidence>
<feature type="compositionally biased region" description="Polar residues" evidence="1">
    <location>
        <begin position="682"/>
        <end position="692"/>
    </location>
</feature>
<feature type="region of interest" description="Disordered" evidence="1">
    <location>
        <begin position="1"/>
        <end position="87"/>
    </location>
</feature>
<feature type="compositionally biased region" description="Acidic residues" evidence="1">
    <location>
        <begin position="545"/>
        <end position="558"/>
    </location>
</feature>